<name>A0A7W7M8J2_9ACTN</name>
<dbReference type="AlphaFoldDB" id="A0A7W7M8J2"/>
<gene>
    <name evidence="1" type="ORF">BJY16_004447</name>
</gene>
<organism evidence="1 2">
    <name type="scientific">Actinoplanes octamycinicus</name>
    <dbReference type="NCBI Taxonomy" id="135948"/>
    <lineage>
        <taxon>Bacteria</taxon>
        <taxon>Bacillati</taxon>
        <taxon>Actinomycetota</taxon>
        <taxon>Actinomycetes</taxon>
        <taxon>Micromonosporales</taxon>
        <taxon>Micromonosporaceae</taxon>
        <taxon>Actinoplanes</taxon>
    </lineage>
</organism>
<keyword evidence="2" id="KW-1185">Reference proteome</keyword>
<sequence length="79" mass="8352">MGGTALSILSPLTAARAEPIVVAEMAAEGLTRYPPSPDLLARLDRAGRCLRSPDLHGSVLLDAPAVAAWRAHPDFHIVK</sequence>
<evidence type="ECO:0000313" key="2">
    <source>
        <dbReference type="Proteomes" id="UP000546162"/>
    </source>
</evidence>
<accession>A0A7W7M8J2</accession>
<evidence type="ECO:0000313" key="1">
    <source>
        <dbReference type="EMBL" id="MBB4740988.1"/>
    </source>
</evidence>
<dbReference type="EMBL" id="JACHNB010000001">
    <property type="protein sequence ID" value="MBB4740988.1"/>
    <property type="molecule type" value="Genomic_DNA"/>
</dbReference>
<protein>
    <submittedName>
        <fullName evidence="1">Uncharacterized protein</fullName>
    </submittedName>
</protein>
<dbReference type="RefSeq" id="WP_185041526.1">
    <property type="nucleotide sequence ID" value="NZ_BAABFG010000005.1"/>
</dbReference>
<comment type="caution">
    <text evidence="1">The sequence shown here is derived from an EMBL/GenBank/DDBJ whole genome shotgun (WGS) entry which is preliminary data.</text>
</comment>
<dbReference type="Proteomes" id="UP000546162">
    <property type="component" value="Unassembled WGS sequence"/>
</dbReference>
<reference evidence="1 2" key="1">
    <citation type="submission" date="2020-08" db="EMBL/GenBank/DDBJ databases">
        <title>Sequencing the genomes of 1000 actinobacteria strains.</title>
        <authorList>
            <person name="Klenk H.-P."/>
        </authorList>
    </citation>
    <scope>NUCLEOTIDE SEQUENCE [LARGE SCALE GENOMIC DNA]</scope>
    <source>
        <strain evidence="1 2">DSM 45809</strain>
    </source>
</reference>
<proteinExistence type="predicted"/>